<dbReference type="Gene3D" id="1.10.1200.10">
    <property type="entry name" value="ACP-like"/>
    <property type="match status" value="1"/>
</dbReference>
<dbReference type="RefSeq" id="WP_044598323.1">
    <property type="nucleotide sequence ID" value="NZ_CP063079.1"/>
</dbReference>
<evidence type="ECO:0000259" key="1">
    <source>
        <dbReference type="PROSITE" id="PS50075"/>
    </source>
</evidence>
<dbReference type="Proteomes" id="UP000595070">
    <property type="component" value="Chromosome"/>
</dbReference>
<dbReference type="InterPro" id="IPR036736">
    <property type="entry name" value="ACP-like_sf"/>
</dbReference>
<accession>A0ABX6TQM8</accession>
<keyword evidence="3" id="KW-1185">Reference proteome</keyword>
<evidence type="ECO:0000313" key="3">
    <source>
        <dbReference type="Proteomes" id="UP000595070"/>
    </source>
</evidence>
<dbReference type="EMBL" id="CP063079">
    <property type="protein sequence ID" value="QOQ88272.1"/>
    <property type="molecule type" value="Genomic_DNA"/>
</dbReference>
<gene>
    <name evidence="2" type="ORF">IMC75_04685</name>
</gene>
<organism evidence="2 3">
    <name type="scientific">Campylobacter peloridis</name>
    <dbReference type="NCBI Taxonomy" id="488546"/>
    <lineage>
        <taxon>Bacteria</taxon>
        <taxon>Pseudomonadati</taxon>
        <taxon>Campylobacterota</taxon>
        <taxon>Epsilonproteobacteria</taxon>
        <taxon>Campylobacterales</taxon>
        <taxon>Campylobacteraceae</taxon>
        <taxon>Campylobacter</taxon>
    </lineage>
</organism>
<dbReference type="InterPro" id="IPR009081">
    <property type="entry name" value="PP-bd_ACP"/>
</dbReference>
<evidence type="ECO:0000313" key="2">
    <source>
        <dbReference type="EMBL" id="QOQ88272.1"/>
    </source>
</evidence>
<dbReference type="PROSITE" id="PS50075">
    <property type="entry name" value="CARRIER"/>
    <property type="match status" value="1"/>
</dbReference>
<sequence>MNDILEILQSIKPGINFEENQSLVSDGIISSFDILQIIMELEAKFDIEIKPQYIESSNFNSISAIMAMVEHIKNDK</sequence>
<name>A0ABX6TQM8_9BACT</name>
<dbReference type="SUPFAM" id="SSF47336">
    <property type="entry name" value="ACP-like"/>
    <property type="match status" value="1"/>
</dbReference>
<protein>
    <submittedName>
        <fullName evidence="2">Acyl carrier protein</fullName>
    </submittedName>
</protein>
<proteinExistence type="predicted"/>
<reference evidence="2 3" key="1">
    <citation type="submission" date="2020-10" db="EMBL/GenBank/DDBJ databases">
        <title>Campylobacter and Helicobacter PacBio genomes.</title>
        <authorList>
            <person name="Lane C."/>
        </authorList>
    </citation>
    <scope>NUCLEOTIDE SEQUENCE [LARGE SCALE GENOMIC DNA]</scope>
    <source>
        <strain evidence="2 3">2016D-0074</strain>
    </source>
</reference>
<feature type="domain" description="Carrier" evidence="1">
    <location>
        <begin position="1"/>
        <end position="73"/>
    </location>
</feature>